<proteinExistence type="predicted"/>
<evidence type="ECO:0000256" key="2">
    <source>
        <dbReference type="ARBA" id="ARBA00022448"/>
    </source>
</evidence>
<evidence type="ECO:0000256" key="1">
    <source>
        <dbReference type="ARBA" id="ARBA00004418"/>
    </source>
</evidence>
<feature type="binding site" evidence="5">
    <location>
        <position position="108"/>
    </location>
    <ligand>
        <name>spermidine</name>
        <dbReference type="ChEBI" id="CHEBI:57834"/>
    </ligand>
</feature>
<dbReference type="SUPFAM" id="SSF53850">
    <property type="entry name" value="Periplasmic binding protein-like II"/>
    <property type="match status" value="1"/>
</dbReference>
<protein>
    <submittedName>
        <fullName evidence="6">Spermidine/putrescine ABC transporter substrate-binding protein</fullName>
    </submittedName>
</protein>
<evidence type="ECO:0000256" key="4">
    <source>
        <dbReference type="ARBA" id="ARBA00022764"/>
    </source>
</evidence>
<dbReference type="PROSITE" id="PS51257">
    <property type="entry name" value="PROKAR_LIPOPROTEIN"/>
    <property type="match status" value="1"/>
</dbReference>
<feature type="binding site" evidence="5">
    <location>
        <begin position="192"/>
        <end position="195"/>
    </location>
    <ligand>
        <name>spermidine</name>
        <dbReference type="ChEBI" id="CHEBI:57834"/>
    </ligand>
</feature>
<name>A0A926VDC3_9CYAN</name>
<keyword evidence="2" id="KW-0813">Transport</keyword>
<dbReference type="GO" id="GO:0015846">
    <property type="term" value="P:polyamine transport"/>
    <property type="evidence" value="ECO:0007669"/>
    <property type="project" value="InterPro"/>
</dbReference>
<accession>A0A926VDC3</accession>
<dbReference type="GO" id="GO:0019808">
    <property type="term" value="F:polyamine binding"/>
    <property type="evidence" value="ECO:0007669"/>
    <property type="project" value="InterPro"/>
</dbReference>
<evidence type="ECO:0000256" key="5">
    <source>
        <dbReference type="PIRSR" id="PIRSR019574-1"/>
    </source>
</evidence>
<dbReference type="PIRSF" id="PIRSF019574">
    <property type="entry name" value="Periplasmic_polyamine_BP"/>
    <property type="match status" value="1"/>
</dbReference>
<comment type="caution">
    <text evidence="6">The sequence shown here is derived from an EMBL/GenBank/DDBJ whole genome shotgun (WGS) entry which is preliminary data.</text>
</comment>
<dbReference type="InterPro" id="IPR001188">
    <property type="entry name" value="Sperm_putr-bd"/>
</dbReference>
<comment type="subcellular location">
    <subcellularLocation>
        <location evidence="1">Periplasm</location>
    </subcellularLocation>
</comment>
<dbReference type="CDD" id="cd13590">
    <property type="entry name" value="PBP2_PotD_PotF_like"/>
    <property type="match status" value="1"/>
</dbReference>
<keyword evidence="3" id="KW-0732">Signal</keyword>
<evidence type="ECO:0000313" key="6">
    <source>
        <dbReference type="EMBL" id="MBD2181786.1"/>
    </source>
</evidence>
<dbReference type="PRINTS" id="PR00909">
    <property type="entry name" value="SPERMDNBNDNG"/>
</dbReference>
<dbReference type="Proteomes" id="UP000641646">
    <property type="component" value="Unassembled WGS sequence"/>
</dbReference>
<keyword evidence="7" id="KW-1185">Reference proteome</keyword>
<dbReference type="PANTHER" id="PTHR30222:SF17">
    <property type="entry name" value="SPERMIDINE_PUTRESCINE-BINDING PERIPLASMIC PROTEIN"/>
    <property type="match status" value="1"/>
</dbReference>
<reference evidence="6" key="1">
    <citation type="journal article" date="2015" name="ISME J.">
        <title>Draft Genome Sequence of Streptomyces incarnatus NRRL8089, which Produces the Nucleoside Antibiotic Sinefungin.</title>
        <authorList>
            <person name="Oshima K."/>
            <person name="Hattori M."/>
            <person name="Shimizu H."/>
            <person name="Fukuda K."/>
            <person name="Nemoto M."/>
            <person name="Inagaki K."/>
            <person name="Tamura T."/>
        </authorList>
    </citation>
    <scope>NUCLEOTIDE SEQUENCE</scope>
    <source>
        <strain evidence="6">FACHB-1375</strain>
    </source>
</reference>
<dbReference type="InterPro" id="IPR006059">
    <property type="entry name" value="SBP"/>
</dbReference>
<evidence type="ECO:0000256" key="3">
    <source>
        <dbReference type="ARBA" id="ARBA00022729"/>
    </source>
</evidence>
<dbReference type="EMBL" id="JACJPW010000026">
    <property type="protein sequence ID" value="MBD2181786.1"/>
    <property type="molecule type" value="Genomic_DNA"/>
</dbReference>
<dbReference type="Pfam" id="PF13416">
    <property type="entry name" value="SBP_bac_8"/>
    <property type="match status" value="1"/>
</dbReference>
<dbReference type="PANTHER" id="PTHR30222">
    <property type="entry name" value="SPERMIDINE/PUTRESCINE-BINDING PERIPLASMIC PROTEIN"/>
    <property type="match status" value="1"/>
</dbReference>
<keyword evidence="4" id="KW-0574">Periplasm</keyword>
<organism evidence="6 7">
    <name type="scientific">Aerosakkonema funiforme FACHB-1375</name>
    <dbReference type="NCBI Taxonomy" id="2949571"/>
    <lineage>
        <taxon>Bacteria</taxon>
        <taxon>Bacillati</taxon>
        <taxon>Cyanobacteriota</taxon>
        <taxon>Cyanophyceae</taxon>
        <taxon>Oscillatoriophycideae</taxon>
        <taxon>Aerosakkonematales</taxon>
        <taxon>Aerosakkonemataceae</taxon>
        <taxon>Aerosakkonema</taxon>
    </lineage>
</organism>
<dbReference type="GO" id="GO:0042597">
    <property type="term" value="C:periplasmic space"/>
    <property type="evidence" value="ECO:0007669"/>
    <property type="project" value="UniProtKB-SubCell"/>
</dbReference>
<sequence length="371" mass="42165">MSGEVKKFKLYPNRRRFLKTAASFSGLLLSGCGWTLGEVRPTPTPSKNSDILYIYSFSTYLDRKLLRRFTAETGIKVVADVYDSNETMLAKMQAGGGRAYSVLYPSDYMVRQMLELGMLTKLDRNRIEAWEILSPQFQNPAYDPNNSYSVPIAWGTTGLIYNSKKLKQAPEDWAYLWENQQLLYRRITLVNDVREVMGATLRMLGYSYNSTNAEELQQAYQKLKDIKSAIASFTTDAWREQLLAGDLLLAMGYSADAVNVAKENPDLQYLIPKSGTSVWTDTMAIPKTAPNPDAAYAWINFMLKPEVAAFVCERLNFPTVNQEALKLMSAKTRDNPTLYPPPELLQNCERIEPLGKFSEVFDRYWTQLTSS</sequence>
<dbReference type="Gene3D" id="3.40.190.10">
    <property type="entry name" value="Periplasmic binding protein-like II"/>
    <property type="match status" value="2"/>
</dbReference>
<dbReference type="AlphaFoldDB" id="A0A926VDC3"/>
<gene>
    <name evidence="6" type="ORF">H6G03_11820</name>
</gene>
<evidence type="ECO:0000313" key="7">
    <source>
        <dbReference type="Proteomes" id="UP000641646"/>
    </source>
</evidence>
<dbReference type="RefSeq" id="WP_190464599.1">
    <property type="nucleotide sequence ID" value="NZ_JACJPW010000026.1"/>
</dbReference>
<reference evidence="6" key="2">
    <citation type="submission" date="2020-08" db="EMBL/GenBank/DDBJ databases">
        <authorList>
            <person name="Chen M."/>
            <person name="Teng W."/>
            <person name="Zhao L."/>
            <person name="Hu C."/>
            <person name="Zhou Y."/>
            <person name="Han B."/>
            <person name="Song L."/>
            <person name="Shu W."/>
        </authorList>
    </citation>
    <scope>NUCLEOTIDE SEQUENCE</scope>
    <source>
        <strain evidence="6">FACHB-1375</strain>
    </source>
</reference>